<evidence type="ECO:0000313" key="8">
    <source>
        <dbReference type="Proteomes" id="UP000663872"/>
    </source>
</evidence>
<evidence type="ECO:0000256" key="1">
    <source>
        <dbReference type="SAM" id="MobiDB-lite"/>
    </source>
</evidence>
<evidence type="ECO:0000313" key="3">
    <source>
        <dbReference type="EMBL" id="CAF3513759.1"/>
    </source>
</evidence>
<dbReference type="Proteomes" id="UP000663873">
    <property type="component" value="Unassembled WGS sequence"/>
</dbReference>
<dbReference type="AlphaFoldDB" id="A0A818I517"/>
<dbReference type="Proteomes" id="UP000663851">
    <property type="component" value="Unassembled WGS sequence"/>
</dbReference>
<dbReference type="OrthoDB" id="10511992at2759"/>
<sequence length="115" mass="13052">MSNPEEEEAKKAEDPGEVLNPPSLAVYYGCFIDRGYIAIEWGKRSNLTHVAYMLFGLRAKEKLESTWKISYDQIEKIKNEIGDQSSDQTLLEKALAYIPDDPVFNTVYTDSDLPS</sequence>
<comment type="caution">
    <text evidence="3">The sequence shown here is derived from an EMBL/GenBank/DDBJ whole genome shotgun (WGS) entry which is preliminary data.</text>
</comment>
<organism evidence="3 8">
    <name type="scientific">Rotaria socialis</name>
    <dbReference type="NCBI Taxonomy" id="392032"/>
    <lineage>
        <taxon>Eukaryota</taxon>
        <taxon>Metazoa</taxon>
        <taxon>Spiralia</taxon>
        <taxon>Gnathifera</taxon>
        <taxon>Rotifera</taxon>
        <taxon>Eurotatoria</taxon>
        <taxon>Bdelloidea</taxon>
        <taxon>Philodinida</taxon>
        <taxon>Philodinidae</taxon>
        <taxon>Rotaria</taxon>
    </lineage>
</organism>
<proteinExistence type="predicted"/>
<dbReference type="EMBL" id="CAJOBR010004505">
    <property type="protein sequence ID" value="CAF4784473.1"/>
    <property type="molecule type" value="Genomic_DNA"/>
</dbReference>
<protein>
    <submittedName>
        <fullName evidence="3">Uncharacterized protein</fullName>
    </submittedName>
</protein>
<dbReference type="EMBL" id="CAJOBP010006198">
    <property type="protein sequence ID" value="CAF4487358.1"/>
    <property type="molecule type" value="Genomic_DNA"/>
</dbReference>
<evidence type="ECO:0000313" key="4">
    <source>
        <dbReference type="EMBL" id="CAF3522620.1"/>
    </source>
</evidence>
<gene>
    <name evidence="3" type="ORF">GRG538_LOCUS18343</name>
    <name evidence="6" type="ORF">HFQ381_LOCUS27162</name>
    <name evidence="4" type="ORF">LUA448_LOCUS26522</name>
    <name evidence="7" type="ORF">QYT958_LOCUS22906</name>
    <name evidence="2" type="ORF">TIS948_LOCUS13780</name>
    <name evidence="5" type="ORF">UJA718_LOCUS25390</name>
</gene>
<name>A0A818I517_9BILA</name>
<dbReference type="EMBL" id="CAJOBO010003443">
    <property type="protein sequence ID" value="CAF4492842.1"/>
    <property type="molecule type" value="Genomic_DNA"/>
</dbReference>
<dbReference type="Proteomes" id="UP000663872">
    <property type="component" value="Unassembled WGS sequence"/>
</dbReference>
<evidence type="ECO:0000313" key="2">
    <source>
        <dbReference type="EMBL" id="CAF3224225.1"/>
    </source>
</evidence>
<accession>A0A818I517</accession>
<evidence type="ECO:0000313" key="7">
    <source>
        <dbReference type="EMBL" id="CAF4784473.1"/>
    </source>
</evidence>
<dbReference type="Proteomes" id="UP000663848">
    <property type="component" value="Unassembled WGS sequence"/>
</dbReference>
<evidence type="ECO:0000313" key="6">
    <source>
        <dbReference type="EMBL" id="CAF4492842.1"/>
    </source>
</evidence>
<dbReference type="EMBL" id="CAJNYD010003594">
    <property type="protein sequence ID" value="CAF3522620.1"/>
    <property type="molecule type" value="Genomic_DNA"/>
</dbReference>
<dbReference type="EMBL" id="CAJNXB010002212">
    <property type="protein sequence ID" value="CAF3224225.1"/>
    <property type="molecule type" value="Genomic_DNA"/>
</dbReference>
<evidence type="ECO:0000313" key="5">
    <source>
        <dbReference type="EMBL" id="CAF4487358.1"/>
    </source>
</evidence>
<keyword evidence="9" id="KW-1185">Reference proteome</keyword>
<reference evidence="3" key="1">
    <citation type="submission" date="2021-02" db="EMBL/GenBank/DDBJ databases">
        <authorList>
            <person name="Nowell W R."/>
        </authorList>
    </citation>
    <scope>NUCLEOTIDE SEQUENCE</scope>
</reference>
<dbReference type="Proteomes" id="UP000663833">
    <property type="component" value="Unassembled WGS sequence"/>
</dbReference>
<evidence type="ECO:0000313" key="9">
    <source>
        <dbReference type="Proteomes" id="UP000663873"/>
    </source>
</evidence>
<dbReference type="Proteomes" id="UP000663825">
    <property type="component" value="Unassembled WGS sequence"/>
</dbReference>
<dbReference type="EMBL" id="CAJNYT010002982">
    <property type="protein sequence ID" value="CAF3513759.1"/>
    <property type="molecule type" value="Genomic_DNA"/>
</dbReference>
<feature type="region of interest" description="Disordered" evidence="1">
    <location>
        <begin position="1"/>
        <end position="20"/>
    </location>
</feature>